<keyword evidence="3" id="KW-1185">Reference proteome</keyword>
<name>A0A9N9IWH7_9GLOM</name>
<sequence>MLKNRKKHDKKCKTITDIDYHSQKDLNNNKNDDEKFQFSQFYKIRNRRTLSFYRFNRSINDFAESNKTLPYEFKSLQATKTNNTDTIENTNLQLKELRVEVFVKESEDLVKEFHHLEEDLEKDLESLRRDHHQLKEE</sequence>
<keyword evidence="1" id="KW-0175">Coiled coil</keyword>
<accession>A0A9N9IWH7</accession>
<dbReference type="Proteomes" id="UP000789405">
    <property type="component" value="Unassembled WGS sequence"/>
</dbReference>
<proteinExistence type="predicted"/>
<protein>
    <submittedName>
        <fullName evidence="2">17413_t:CDS:1</fullName>
    </submittedName>
</protein>
<reference evidence="2" key="1">
    <citation type="submission" date="2021-06" db="EMBL/GenBank/DDBJ databases">
        <authorList>
            <person name="Kallberg Y."/>
            <person name="Tangrot J."/>
            <person name="Rosling A."/>
        </authorList>
    </citation>
    <scope>NUCLEOTIDE SEQUENCE</scope>
    <source>
        <strain evidence="2">MA453B</strain>
    </source>
</reference>
<dbReference type="EMBL" id="CAJVPY010015749">
    <property type="protein sequence ID" value="CAG8753428.1"/>
    <property type="molecule type" value="Genomic_DNA"/>
</dbReference>
<dbReference type="AlphaFoldDB" id="A0A9N9IWH7"/>
<evidence type="ECO:0000256" key="1">
    <source>
        <dbReference type="SAM" id="Coils"/>
    </source>
</evidence>
<organism evidence="2 3">
    <name type="scientific">Dentiscutata erythropus</name>
    <dbReference type="NCBI Taxonomy" id="1348616"/>
    <lineage>
        <taxon>Eukaryota</taxon>
        <taxon>Fungi</taxon>
        <taxon>Fungi incertae sedis</taxon>
        <taxon>Mucoromycota</taxon>
        <taxon>Glomeromycotina</taxon>
        <taxon>Glomeromycetes</taxon>
        <taxon>Diversisporales</taxon>
        <taxon>Gigasporaceae</taxon>
        <taxon>Dentiscutata</taxon>
    </lineage>
</organism>
<feature type="coiled-coil region" evidence="1">
    <location>
        <begin position="110"/>
        <end position="137"/>
    </location>
</feature>
<gene>
    <name evidence="2" type="ORF">DERYTH_LOCUS17103</name>
</gene>
<dbReference type="OrthoDB" id="10498147at2759"/>
<evidence type="ECO:0000313" key="3">
    <source>
        <dbReference type="Proteomes" id="UP000789405"/>
    </source>
</evidence>
<comment type="caution">
    <text evidence="2">The sequence shown here is derived from an EMBL/GenBank/DDBJ whole genome shotgun (WGS) entry which is preliminary data.</text>
</comment>
<evidence type="ECO:0000313" key="2">
    <source>
        <dbReference type="EMBL" id="CAG8753428.1"/>
    </source>
</evidence>